<evidence type="ECO:0000313" key="9">
    <source>
        <dbReference type="EMBL" id="RDY33262.1"/>
    </source>
</evidence>
<keyword evidence="2" id="KW-0677">Repeat</keyword>
<dbReference type="PANTHER" id="PTHR31490:SF90">
    <property type="entry name" value="ENDO-1,4-BETA-XYLANASE A"/>
    <property type="match status" value="1"/>
</dbReference>
<dbReference type="InterPro" id="IPR003305">
    <property type="entry name" value="CenC_carb-bd"/>
</dbReference>
<evidence type="ECO:0000256" key="1">
    <source>
        <dbReference type="ARBA" id="ARBA00007495"/>
    </source>
</evidence>
<proteinExistence type="inferred from homology"/>
<dbReference type="PRINTS" id="PR00134">
    <property type="entry name" value="GLHYDRLASE10"/>
</dbReference>
<evidence type="ECO:0000256" key="3">
    <source>
        <dbReference type="ARBA" id="ARBA00022801"/>
    </source>
</evidence>
<reference evidence="9 10" key="1">
    <citation type="journal article" date="2017" name="Genome Announc.">
        <title>Draft Genome Sequence of a Sporulating and Motile Strain of Lachnotalea glycerini Isolated from Water in Quebec City, Canada.</title>
        <authorList>
            <person name="Maheux A.F."/>
            <person name="Boudreau D.K."/>
            <person name="Berube E."/>
            <person name="Boissinot M."/>
            <person name="Raymond F."/>
            <person name="Brodeur S."/>
            <person name="Corbeil J."/>
            <person name="Isabel S."/>
            <person name="Omar R.F."/>
            <person name="Bergeron M.G."/>
        </authorList>
    </citation>
    <scope>NUCLEOTIDE SEQUENCE [LARGE SCALE GENOMIC DNA]</scope>
    <source>
        <strain evidence="9 10">CCRI-19302</strain>
    </source>
</reference>
<keyword evidence="4 7" id="KW-0119">Carbohydrate metabolism</keyword>
<dbReference type="InterPro" id="IPR001000">
    <property type="entry name" value="GH10_dom"/>
</dbReference>
<evidence type="ECO:0000256" key="2">
    <source>
        <dbReference type="ARBA" id="ARBA00022737"/>
    </source>
</evidence>
<protein>
    <recommendedName>
        <fullName evidence="7">Beta-xylanase</fullName>
        <ecNumber evidence="7">3.2.1.8</ecNumber>
    </recommendedName>
</protein>
<evidence type="ECO:0000313" key="10">
    <source>
        <dbReference type="Proteomes" id="UP000216411"/>
    </source>
</evidence>
<keyword evidence="3 7" id="KW-0378">Hydrolase</keyword>
<comment type="caution">
    <text evidence="9">The sequence shown here is derived from an EMBL/GenBank/DDBJ whole genome shotgun (WGS) entry which is preliminary data.</text>
</comment>
<dbReference type="InterPro" id="IPR008979">
    <property type="entry name" value="Galactose-bd-like_sf"/>
</dbReference>
<dbReference type="Pfam" id="PF02018">
    <property type="entry name" value="CBM_4_9"/>
    <property type="match status" value="1"/>
</dbReference>
<dbReference type="RefSeq" id="WP_094379813.1">
    <property type="nucleotide sequence ID" value="NZ_NOKA02000001.1"/>
</dbReference>
<dbReference type="AlphaFoldDB" id="A0A371JKL8"/>
<evidence type="ECO:0000256" key="4">
    <source>
        <dbReference type="ARBA" id="ARBA00023277"/>
    </source>
</evidence>
<accession>A0A371JKL8</accession>
<dbReference type="GO" id="GO:0000272">
    <property type="term" value="P:polysaccharide catabolic process"/>
    <property type="evidence" value="ECO:0007669"/>
    <property type="project" value="UniProtKB-KW"/>
</dbReference>
<organism evidence="9 10">
    <name type="scientific">Lachnotalea glycerini</name>
    <dbReference type="NCBI Taxonomy" id="1763509"/>
    <lineage>
        <taxon>Bacteria</taxon>
        <taxon>Bacillati</taxon>
        <taxon>Bacillota</taxon>
        <taxon>Clostridia</taxon>
        <taxon>Lachnospirales</taxon>
        <taxon>Lachnospiraceae</taxon>
        <taxon>Lachnotalea</taxon>
    </lineage>
</organism>
<dbReference type="Gene3D" id="2.60.40.710">
    <property type="entry name" value="Endoglucanase-like"/>
    <property type="match status" value="1"/>
</dbReference>
<keyword evidence="6 7" id="KW-0624">Polysaccharide degradation</keyword>
<evidence type="ECO:0000256" key="5">
    <source>
        <dbReference type="ARBA" id="ARBA00023295"/>
    </source>
</evidence>
<dbReference type="SUPFAM" id="SSF49785">
    <property type="entry name" value="Galactose-binding domain-like"/>
    <property type="match status" value="1"/>
</dbReference>
<dbReference type="OrthoDB" id="9809277at2"/>
<dbReference type="InterPro" id="IPR036966">
    <property type="entry name" value="CBM3_sf"/>
</dbReference>
<comment type="similarity">
    <text evidence="1 7">Belongs to the glycosyl hydrolase 10 (cellulase F) family.</text>
</comment>
<dbReference type="Proteomes" id="UP000216411">
    <property type="component" value="Unassembled WGS sequence"/>
</dbReference>
<dbReference type="SMART" id="SM00633">
    <property type="entry name" value="Glyco_10"/>
    <property type="match status" value="1"/>
</dbReference>
<evidence type="ECO:0000256" key="6">
    <source>
        <dbReference type="ARBA" id="ARBA00023326"/>
    </source>
</evidence>
<dbReference type="Gene3D" id="2.60.120.260">
    <property type="entry name" value="Galactose-binding domain-like"/>
    <property type="match status" value="1"/>
</dbReference>
<dbReference type="GO" id="GO:0031176">
    <property type="term" value="F:endo-1,4-beta-xylanase activity"/>
    <property type="evidence" value="ECO:0007669"/>
    <property type="project" value="UniProtKB-EC"/>
</dbReference>
<name>A0A371JKL8_9FIRM</name>
<dbReference type="InterPro" id="IPR017853">
    <property type="entry name" value="GH"/>
</dbReference>
<dbReference type="PANTHER" id="PTHR31490">
    <property type="entry name" value="GLYCOSYL HYDROLASE"/>
    <property type="match status" value="1"/>
</dbReference>
<keyword evidence="5 7" id="KW-0326">Glycosidase</keyword>
<gene>
    <name evidence="9" type="ORF">CG710_001700</name>
</gene>
<sequence length="695" mass="78526">MNRKKVISFLMIYIFLIGTCCYIPNISATAANGELIVNDFETGLSGWEARGIDAEALSLSTNQAHSGEYSLKISNRTQTWHGATSNITDKLTLGETYVLGIWIYYTGNTYSDTENFSLQLQYNDGVNDQYKNIKTEAVKRDSWTYLEGQYTIPSDAVNAYIYVESEFKSTPGTQDLMDFYIDDFTATPAILPDIEDDIASLKDVFSPYFSMGVASTASELAPAPSKELILKHYNMLTPGNELKPDSVLDYDATIAYLEENPDDQTNPQVNIRAAKSLLDFARDNNLSVRGHTLVWHNQTPDWFFRENYSTDSSTPWVSKEVMLKRMENYIKNLMELLEKTYPTVEFYSWDVVNEAVDPNTSTGMRNPGSNNTTSGNSLWMQTVGSDYIEKAFEYARKYTPKGCKLFYNDYNEYETTKSNYIYQILKDLKDKNLVDGMGMQSHWTMDYPSIDMFETAARKYASLGLELQLTELDISQPSNKDSDLQAQANRYKLLMNKVIDLKEEGINITAVVLWGITDRTSWLGGYPLLFDEDYKAKPAYYSIIEGMKTDSDTDTDKDTDIDVNPINTPTATVTTTNNGNSISQKYTVTANGGTIDLSKVVLTFTADGMSSVSQNVWCDNAAIQLNFAPWYDSIINYVTGSIDDQTLMLTITENTQLSENCKLVMDIRFAKTDWSTYETLSNPVLHVYYDGTLIE</sequence>
<dbReference type="EMBL" id="NOKA02000001">
    <property type="protein sequence ID" value="RDY33262.1"/>
    <property type="molecule type" value="Genomic_DNA"/>
</dbReference>
<dbReference type="EC" id="3.2.1.8" evidence="7"/>
<feature type="domain" description="GH10" evidence="8">
    <location>
        <begin position="195"/>
        <end position="546"/>
    </location>
</feature>
<dbReference type="Pfam" id="PF00331">
    <property type="entry name" value="Glyco_hydro_10"/>
    <property type="match status" value="1"/>
</dbReference>
<evidence type="ECO:0000256" key="7">
    <source>
        <dbReference type="RuleBase" id="RU361174"/>
    </source>
</evidence>
<dbReference type="GO" id="GO:0030248">
    <property type="term" value="F:cellulose binding"/>
    <property type="evidence" value="ECO:0007669"/>
    <property type="project" value="InterPro"/>
</dbReference>
<dbReference type="PROSITE" id="PS51760">
    <property type="entry name" value="GH10_2"/>
    <property type="match status" value="1"/>
</dbReference>
<dbReference type="Gene3D" id="3.20.20.80">
    <property type="entry name" value="Glycosidases"/>
    <property type="match status" value="1"/>
</dbReference>
<comment type="catalytic activity">
    <reaction evidence="7">
        <text>Endohydrolysis of (1-&gt;4)-beta-D-xylosidic linkages in xylans.</text>
        <dbReference type="EC" id="3.2.1.8"/>
    </reaction>
</comment>
<dbReference type="SUPFAM" id="SSF51445">
    <property type="entry name" value="(Trans)glycosidases"/>
    <property type="match status" value="1"/>
</dbReference>
<keyword evidence="10" id="KW-1185">Reference proteome</keyword>
<evidence type="ECO:0000259" key="8">
    <source>
        <dbReference type="PROSITE" id="PS51760"/>
    </source>
</evidence>
<dbReference type="InterPro" id="IPR044846">
    <property type="entry name" value="GH10"/>
</dbReference>